<feature type="transmembrane region" description="Helical" evidence="6">
    <location>
        <begin position="152"/>
        <end position="171"/>
    </location>
</feature>
<evidence type="ECO:0000313" key="8">
    <source>
        <dbReference type="Proteomes" id="UP000046392"/>
    </source>
</evidence>
<dbReference type="InterPro" id="IPR006043">
    <property type="entry name" value="NCS2"/>
</dbReference>
<keyword evidence="8" id="KW-1185">Reference proteome</keyword>
<feature type="chain" id="PRO_5005895265" evidence="7">
    <location>
        <begin position="18"/>
        <end position="520"/>
    </location>
</feature>
<comment type="similarity">
    <text evidence="2">Belongs to the nucleobase:cation symporter-2 (NCS2) (TC 2.A.40) family.</text>
</comment>
<proteinExistence type="inferred from homology"/>
<comment type="subcellular location">
    <subcellularLocation>
        <location evidence="1">Membrane</location>
        <topology evidence="1">Multi-pass membrane protein</topology>
    </subcellularLocation>
</comment>
<evidence type="ECO:0000256" key="6">
    <source>
        <dbReference type="SAM" id="Phobius"/>
    </source>
</evidence>
<feature type="transmembrane region" description="Helical" evidence="6">
    <location>
        <begin position="125"/>
        <end position="146"/>
    </location>
</feature>
<keyword evidence="4 6" id="KW-1133">Transmembrane helix</keyword>
<dbReference type="GO" id="GO:0016020">
    <property type="term" value="C:membrane"/>
    <property type="evidence" value="ECO:0007669"/>
    <property type="project" value="UniProtKB-SubCell"/>
</dbReference>
<evidence type="ECO:0000256" key="2">
    <source>
        <dbReference type="ARBA" id="ARBA00008821"/>
    </source>
</evidence>
<protein>
    <submittedName>
        <fullName evidence="9">Sulfate_transp domain-containing protein</fullName>
    </submittedName>
</protein>
<dbReference type="PANTHER" id="PTHR11119">
    <property type="entry name" value="XANTHINE-URACIL / VITAMIN C PERMEASE FAMILY MEMBER"/>
    <property type="match status" value="1"/>
</dbReference>
<dbReference type="AlphaFoldDB" id="A0A0N5C264"/>
<accession>A0A0N5C264</accession>
<evidence type="ECO:0000256" key="5">
    <source>
        <dbReference type="ARBA" id="ARBA00023136"/>
    </source>
</evidence>
<dbReference type="GO" id="GO:0022857">
    <property type="term" value="F:transmembrane transporter activity"/>
    <property type="evidence" value="ECO:0007669"/>
    <property type="project" value="InterPro"/>
</dbReference>
<keyword evidence="5 6" id="KW-0472">Membrane</keyword>
<sequence length="520" mass="56904">MMVGITGLLVMPYLVTSLICAGSNTMAVRVKLMSSTLVSAGIATIIQTTFGLRLAVYQGTAFTFLPPLLAFSQLPDFQCNATENDFVPESEYNTKLQMISGSLMGASTIMIFCGISGIIGKISHYVGPVTITPLLILLCLSAAPVGLEKAELHYMSIVQFCLLAIIVLFLNEINVYIPTLSNRKLKWIKYRLFGNFPYLIAIVICWGICGILTITNIEPVGGEARVDKNETLFIIENSPWFQFPYPGQFGPPKFHVGLFTGLLTSCIICMIESIGSYKIVAAISEESPPTSRIINRAIIMEGLGCFVAGVMGIGVGVTTYSENVAVISATNIASRITVQIAGIILVMLGFFTKFAALISSIPETLIGGLFIMSFSMVCGIAFANLKTLCLRNSRNVTIIGVSVILGSIIPQFFEKYIINTGYHEIDNLLMSILKIKMLVGGTIAFVLDNIAPGATIEERGIHKHDTSESAIEYESEGYWFPSIISKFLMRYHFLTKLSFLPSKDMLNIMVRKQNISKNEL</sequence>
<feature type="transmembrane region" description="Helical" evidence="6">
    <location>
        <begin position="254"/>
        <end position="277"/>
    </location>
</feature>
<organism evidence="8 9">
    <name type="scientific">Strongyloides papillosus</name>
    <name type="common">Intestinal threadworm</name>
    <dbReference type="NCBI Taxonomy" id="174720"/>
    <lineage>
        <taxon>Eukaryota</taxon>
        <taxon>Metazoa</taxon>
        <taxon>Ecdysozoa</taxon>
        <taxon>Nematoda</taxon>
        <taxon>Chromadorea</taxon>
        <taxon>Rhabditida</taxon>
        <taxon>Tylenchina</taxon>
        <taxon>Panagrolaimomorpha</taxon>
        <taxon>Strongyloidoidea</taxon>
        <taxon>Strongyloididae</taxon>
        <taxon>Strongyloides</taxon>
    </lineage>
</organism>
<evidence type="ECO:0000256" key="4">
    <source>
        <dbReference type="ARBA" id="ARBA00022989"/>
    </source>
</evidence>
<keyword evidence="3 6" id="KW-0812">Transmembrane</keyword>
<feature type="transmembrane region" description="Helical" evidence="6">
    <location>
        <begin position="192"/>
        <end position="214"/>
    </location>
</feature>
<dbReference type="Pfam" id="PF00860">
    <property type="entry name" value="Xan_ur_permease"/>
    <property type="match status" value="1"/>
</dbReference>
<evidence type="ECO:0000256" key="7">
    <source>
        <dbReference type="SAM" id="SignalP"/>
    </source>
</evidence>
<dbReference type="WBParaSite" id="SPAL_0001207700.1">
    <property type="protein sequence ID" value="SPAL_0001207700.1"/>
    <property type="gene ID" value="SPAL_0001207700"/>
</dbReference>
<feature type="signal peptide" evidence="7">
    <location>
        <begin position="1"/>
        <end position="17"/>
    </location>
</feature>
<feature type="transmembrane region" description="Helical" evidence="6">
    <location>
        <begin position="98"/>
        <end position="118"/>
    </location>
</feature>
<reference evidence="9" key="1">
    <citation type="submission" date="2017-02" db="UniProtKB">
        <authorList>
            <consortium name="WormBaseParasite"/>
        </authorList>
    </citation>
    <scope>IDENTIFICATION</scope>
</reference>
<feature type="transmembrane region" description="Helical" evidence="6">
    <location>
        <begin position="298"/>
        <end position="320"/>
    </location>
</feature>
<evidence type="ECO:0000256" key="1">
    <source>
        <dbReference type="ARBA" id="ARBA00004141"/>
    </source>
</evidence>
<feature type="transmembrane region" description="Helical" evidence="6">
    <location>
        <begin position="364"/>
        <end position="383"/>
    </location>
</feature>
<keyword evidence="7" id="KW-0732">Signal</keyword>
<dbReference type="Proteomes" id="UP000046392">
    <property type="component" value="Unplaced"/>
</dbReference>
<feature type="transmembrane region" description="Helical" evidence="6">
    <location>
        <begin position="395"/>
        <end position="413"/>
    </location>
</feature>
<evidence type="ECO:0000313" key="9">
    <source>
        <dbReference type="WBParaSite" id="SPAL_0001207700.1"/>
    </source>
</evidence>
<dbReference type="NCBIfam" id="NF037981">
    <property type="entry name" value="NCS2_1"/>
    <property type="match status" value="1"/>
</dbReference>
<dbReference type="STRING" id="174720.A0A0N5C264"/>
<name>A0A0N5C264_STREA</name>
<feature type="transmembrane region" description="Helical" evidence="6">
    <location>
        <begin position="332"/>
        <end position="352"/>
    </location>
</feature>
<evidence type="ECO:0000256" key="3">
    <source>
        <dbReference type="ARBA" id="ARBA00022692"/>
    </source>
</evidence>